<dbReference type="Pfam" id="PF00535">
    <property type="entry name" value="Glycos_transf_2"/>
    <property type="match status" value="1"/>
</dbReference>
<dbReference type="Gene3D" id="3.90.550.10">
    <property type="entry name" value="Spore Coat Polysaccharide Biosynthesis Protein SpsA, Chain A"/>
    <property type="match status" value="1"/>
</dbReference>
<dbReference type="Gene3D" id="3.40.50.11820">
    <property type="match status" value="1"/>
</dbReference>
<dbReference type="SUPFAM" id="SSF53756">
    <property type="entry name" value="UDP-Glycosyltransferase/glycogen phosphorylase"/>
    <property type="match status" value="1"/>
</dbReference>
<name>A0A4Y3RW47_9ACTN</name>
<dbReference type="Proteomes" id="UP000315226">
    <property type="component" value="Unassembled WGS sequence"/>
</dbReference>
<sequence>MAPRLSVIVPIYNVAEYLPACLNSLAVQTFQDLEVLMIDDGSTDDSNAIAAEFAEQDARFKLIRKENAGLGAARNTGLDSLAPESEFVTYVDSDDMIPPDAFRLMIGSLDETGSSFATGNVEHINSTRIWQSPMHRFLSRGAVKKTHVRKNKNLLTDRLACNKVFRRDFWEQHGLRFPEGVLYEDTPVIVPAQFLAESVDIISEPCYYWRLREGEANPSITQRRNEPKAARDRATGCEHVSRFLAEQNNPAAEALKLAYDKTVLTGDLRIFLNVMPDGDEEYRAEFMRVANKFLDQIDVKLINTLPTALRVKWLLVRKHAANELVDFIEAERLGEPVGLDGVVRKYARYSALEDRGDLVPKKLLRVDKDLQLRSPLDELTWEDGKLKLSGHAWIDRVDQTGKRSVVKLLQLKKDGTQRRVLVPLGNIFAPKATTASGHKGRGHSFDWAGWETVIDPARFRKGGKWQEGLWHVGMRVMSGGLVRSRSVHSYGTDRLTYPPYQWLDDDFRMVPEIRRAALKLRIEKVPVVVTGFKPAGDEIVVEAVFRETFAMGTEIILRVANQNSGEVLTYPAEVLGVSGGHTRLQINVPLRDIALLPEHQDSAEAASGGGSDAAKTMRRNWSSQIRVTEPGQKQRSVKVVVQDGVADLQVRLPAEFGEEAMQNEVAVLSGANGYLKFSGRPLRARITGIAFADGTFLIRGAAPVELSDHHLVISAKGRFDERKVPLNVLPDGSFEASFRPATMTGTNSRLPLKAGRWVLRLETSDEEQEQSLPLVVDRLAVTQFPLEGSHSGRDYRMEVHWQDHPQLNCLPDLNDMERGANRQYQLRTEVYERGRELPLRDEVLYISYNGKQFSDSPRAVHEELLRRGADVKHRWLVRDGQVELPDTLEAVRFQGADWYDALARSRYIITNAHLPHWIKRRPGQVIVQAWHGTMLKKIGLDIEAPKFDPNYHERLVQEAANWNILVSSNRFSTPILKRAMGYNGLIAETGYPRNDYLYAEDRDERAKEVKARLGLPEGKKVVLYAPTWRDDLSHARGQFKFDLRVDLEDARRRLGDDHVFLVRRHSNIVDSIPGAGNGFVFDVSEYPDIADLYLAADIMITDYSSVMFDYAHLRRPMLFFTYDLEHYRDRLRGFYFDFEQDAPGPLVETSDDLIQAIREIDEVAVEYQEKYDEFHHQFCDLDDGHAAGRVADLMFKIAEEGAPL</sequence>
<dbReference type="InterPro" id="IPR043149">
    <property type="entry name" value="TagF_N"/>
</dbReference>
<feature type="domain" description="Glycosyltransferase 2-like" evidence="7">
    <location>
        <begin position="6"/>
        <end position="171"/>
    </location>
</feature>
<evidence type="ECO:0000256" key="5">
    <source>
        <dbReference type="ARBA" id="ARBA00022944"/>
    </source>
</evidence>
<dbReference type="RefSeq" id="WP_141301969.1">
    <property type="nucleotide sequence ID" value="NZ_BJMN01000059.1"/>
</dbReference>
<dbReference type="GO" id="GO:0005886">
    <property type="term" value="C:plasma membrane"/>
    <property type="evidence" value="ECO:0007669"/>
    <property type="project" value="UniProtKB-SubCell"/>
</dbReference>
<dbReference type="AlphaFoldDB" id="A0A4Y3RW47"/>
<dbReference type="GO" id="GO:0047355">
    <property type="term" value="F:CDP-glycerol glycerophosphotransferase activity"/>
    <property type="evidence" value="ECO:0007669"/>
    <property type="project" value="InterPro"/>
</dbReference>
<dbReference type="Gene3D" id="3.40.50.12580">
    <property type="match status" value="1"/>
</dbReference>
<dbReference type="InterPro" id="IPR043148">
    <property type="entry name" value="TagF_C"/>
</dbReference>
<dbReference type="CDD" id="cd00761">
    <property type="entry name" value="Glyco_tranf_GTA_type"/>
    <property type="match status" value="1"/>
</dbReference>
<comment type="similarity">
    <text evidence="2">Belongs to the CDP-glycerol glycerophosphotransferase family.</text>
</comment>
<accession>A0A4Y3RW47</accession>
<comment type="caution">
    <text evidence="8">The sequence shown here is derived from an EMBL/GenBank/DDBJ whole genome shotgun (WGS) entry which is preliminary data.</text>
</comment>
<dbReference type="InterPro" id="IPR051612">
    <property type="entry name" value="Teichoic_Acid_Biosynth"/>
</dbReference>
<proteinExistence type="inferred from homology"/>
<comment type="subcellular location">
    <subcellularLocation>
        <location evidence="1">Cell membrane</location>
        <topology evidence="1">Peripheral membrane protein</topology>
    </subcellularLocation>
</comment>
<reference evidence="8 9" key="1">
    <citation type="submission" date="2019-06" db="EMBL/GenBank/DDBJ databases">
        <title>Whole genome shotgun sequence of Streptomyces gardneri NBRC 12865.</title>
        <authorList>
            <person name="Hosoyama A."/>
            <person name="Uohara A."/>
            <person name="Ohji S."/>
            <person name="Ichikawa N."/>
        </authorList>
    </citation>
    <scope>NUCLEOTIDE SEQUENCE [LARGE SCALE GENOMIC DNA]</scope>
    <source>
        <strain evidence="8 9">NBRC 12865</strain>
    </source>
</reference>
<dbReference type="SUPFAM" id="SSF53448">
    <property type="entry name" value="Nucleotide-diphospho-sugar transferases"/>
    <property type="match status" value="1"/>
</dbReference>
<evidence type="ECO:0000256" key="4">
    <source>
        <dbReference type="ARBA" id="ARBA00022679"/>
    </source>
</evidence>
<gene>
    <name evidence="8" type="ORF">SGA01_71390</name>
</gene>
<dbReference type="Pfam" id="PF04464">
    <property type="entry name" value="Glyphos_transf"/>
    <property type="match status" value="1"/>
</dbReference>
<keyword evidence="3" id="KW-1003">Cell membrane</keyword>
<dbReference type="InterPro" id="IPR007554">
    <property type="entry name" value="Glycerophosphate_synth"/>
</dbReference>
<evidence type="ECO:0000256" key="2">
    <source>
        <dbReference type="ARBA" id="ARBA00010488"/>
    </source>
</evidence>
<dbReference type="InterPro" id="IPR001173">
    <property type="entry name" value="Glyco_trans_2-like"/>
</dbReference>
<keyword evidence="4" id="KW-0808">Transferase</keyword>
<dbReference type="OrthoDB" id="3183633at2"/>
<evidence type="ECO:0000313" key="8">
    <source>
        <dbReference type="EMBL" id="GEB61534.1"/>
    </source>
</evidence>
<dbReference type="GO" id="GO:0019350">
    <property type="term" value="P:teichoic acid biosynthetic process"/>
    <property type="evidence" value="ECO:0007669"/>
    <property type="project" value="UniProtKB-KW"/>
</dbReference>
<dbReference type="PANTHER" id="PTHR37316:SF3">
    <property type="entry name" value="TEICHOIC ACID GLYCEROL-PHOSPHATE TRANSFERASE"/>
    <property type="match status" value="1"/>
</dbReference>
<evidence type="ECO:0000256" key="6">
    <source>
        <dbReference type="ARBA" id="ARBA00023136"/>
    </source>
</evidence>
<dbReference type="InterPro" id="IPR029044">
    <property type="entry name" value="Nucleotide-diphossugar_trans"/>
</dbReference>
<keyword evidence="6" id="KW-0472">Membrane</keyword>
<evidence type="ECO:0000259" key="7">
    <source>
        <dbReference type="Pfam" id="PF00535"/>
    </source>
</evidence>
<evidence type="ECO:0000256" key="3">
    <source>
        <dbReference type="ARBA" id="ARBA00022475"/>
    </source>
</evidence>
<dbReference type="PANTHER" id="PTHR37316">
    <property type="entry name" value="TEICHOIC ACID GLYCEROL-PHOSPHATE PRIMASE"/>
    <property type="match status" value="1"/>
</dbReference>
<dbReference type="EMBL" id="BJMN01000059">
    <property type="protein sequence ID" value="GEB61534.1"/>
    <property type="molecule type" value="Genomic_DNA"/>
</dbReference>
<keyword evidence="9" id="KW-1185">Reference proteome</keyword>
<evidence type="ECO:0000256" key="1">
    <source>
        <dbReference type="ARBA" id="ARBA00004202"/>
    </source>
</evidence>
<organism evidence="8 9">
    <name type="scientific">Streptomyces gardneri</name>
    <dbReference type="NCBI Taxonomy" id="66892"/>
    <lineage>
        <taxon>Bacteria</taxon>
        <taxon>Bacillati</taxon>
        <taxon>Actinomycetota</taxon>
        <taxon>Actinomycetes</taxon>
        <taxon>Kitasatosporales</taxon>
        <taxon>Streptomycetaceae</taxon>
        <taxon>Streptomyces</taxon>
    </lineage>
</organism>
<keyword evidence="5" id="KW-0777">Teichoic acid biosynthesis</keyword>
<protein>
    <recommendedName>
        <fullName evidence="7">Glycosyltransferase 2-like domain-containing protein</fullName>
    </recommendedName>
</protein>
<evidence type="ECO:0000313" key="9">
    <source>
        <dbReference type="Proteomes" id="UP000315226"/>
    </source>
</evidence>